<evidence type="ECO:0000313" key="9">
    <source>
        <dbReference type="EMBL" id="RKS73748.1"/>
    </source>
</evidence>
<dbReference type="InterPro" id="IPR019108">
    <property type="entry name" value="Caa3_assmbl_CtaG-rel"/>
</dbReference>
<feature type="transmembrane region" description="Helical" evidence="7">
    <location>
        <begin position="422"/>
        <end position="444"/>
    </location>
</feature>
<dbReference type="OrthoDB" id="5241646at2"/>
<keyword evidence="4 7" id="KW-1133">Transmembrane helix</keyword>
<dbReference type="PANTHER" id="PTHR34820:SF4">
    <property type="entry name" value="INNER MEMBRANE PROTEIN YEBZ"/>
    <property type="match status" value="1"/>
</dbReference>
<comment type="subcellular location">
    <subcellularLocation>
        <location evidence="1">Cell membrane</location>
        <topology evidence="1">Multi-pass membrane protein</topology>
    </subcellularLocation>
</comment>
<feature type="transmembrane region" description="Helical" evidence="7">
    <location>
        <begin position="537"/>
        <end position="558"/>
    </location>
</feature>
<keyword evidence="5 7" id="KW-0472">Membrane</keyword>
<evidence type="ECO:0000256" key="4">
    <source>
        <dbReference type="ARBA" id="ARBA00022989"/>
    </source>
</evidence>
<proteinExistence type="predicted"/>
<dbReference type="GO" id="GO:0005886">
    <property type="term" value="C:plasma membrane"/>
    <property type="evidence" value="ECO:0007669"/>
    <property type="project" value="UniProtKB-SubCell"/>
</dbReference>
<feature type="transmembrane region" description="Helical" evidence="7">
    <location>
        <begin position="325"/>
        <end position="344"/>
    </location>
</feature>
<sequence length="688" mass="72121">MSAPTAPSPGPRTDPAAGTARQERPWGPPAAAVALAVLLVSALVGGGDPHGSTPGVPSSGPLVGWGLLVTRLLSDAAGIAAVGLLLGAAVLLPNREGRLTGSGFSGVRLASLAGGVWAVSSLVEFALTTSDILGRPVADVLQPRVFRATMDQVPQARALVVQVLMAVVLAVAARFTFTAGRALALLALAVATLVPPLLTGHSAAAGQHMLAISSLVVHVVALALWVGGLGVLLWVWRRSPESRALQVAATRFSTLALWVAVAVGVSGIVNAAVRLATWPALLDTAYGGLVLFKAALFFALVAAGARHRAVTLPRFGSDRRAFVRLAAAELLVMAAAVGLAVALGRTPTPAPLDEGSDATVDLDVLRSVIGFDPPPRPAPMRFVTEFQIDGFFLTGVLTAGILYAIGLRMLHRRGDAWPVGRAVSWYVGLAVVLYSTCGGLGAYSHLLFSAHMVSHMLLSMVAPIFLVLAAPVTLALRTLPTGSGPTDLGARQALLGVLHSRPVAFFTHPLVAAGIFVGSLFGLYFTPVLDYLMNAHLGHSIMAAHFLLAGSLFFYVLVGIDPAPRRLPHLARIGVLFAVMPFHAFFSVAVMSTSTVLANDYYTVRLRDPYGVGILHDQHVGGGLGWALGEVPVVIVLVAIFVAWVRADEREAKRRDRASDRAVARGEDDELAAYNAWLRQMNERAGGR</sequence>
<dbReference type="InParanoid" id="A0A420XNJ1"/>
<reference evidence="9 10" key="1">
    <citation type="submission" date="2018-10" db="EMBL/GenBank/DDBJ databases">
        <title>Genomic Encyclopedia of Archaeal and Bacterial Type Strains, Phase II (KMG-II): from individual species to whole genera.</title>
        <authorList>
            <person name="Goeker M."/>
        </authorList>
    </citation>
    <scope>NUCLEOTIDE SEQUENCE [LARGE SCALE GENOMIC DNA]</scope>
    <source>
        <strain evidence="9 10">RP-AC37</strain>
    </source>
</reference>
<gene>
    <name evidence="9" type="ORF">CLV35_2238</name>
</gene>
<evidence type="ECO:0000313" key="10">
    <source>
        <dbReference type="Proteomes" id="UP000281955"/>
    </source>
</evidence>
<dbReference type="InterPro" id="IPR032694">
    <property type="entry name" value="CopC/D"/>
</dbReference>
<protein>
    <submittedName>
        <fullName evidence="9">Putative copper resistance protein D</fullName>
    </submittedName>
</protein>
<dbReference type="Pfam" id="PF09678">
    <property type="entry name" value="Caa3_CtaG"/>
    <property type="match status" value="1"/>
</dbReference>
<name>A0A420XNJ1_9ACTN</name>
<feature type="transmembrane region" description="Helical" evidence="7">
    <location>
        <begin position="210"/>
        <end position="235"/>
    </location>
</feature>
<evidence type="ECO:0000256" key="3">
    <source>
        <dbReference type="ARBA" id="ARBA00022692"/>
    </source>
</evidence>
<feature type="transmembrane region" description="Helical" evidence="7">
    <location>
        <begin position="456"/>
        <end position="476"/>
    </location>
</feature>
<evidence type="ECO:0000259" key="8">
    <source>
        <dbReference type="Pfam" id="PF05425"/>
    </source>
</evidence>
<feature type="region of interest" description="Disordered" evidence="6">
    <location>
        <begin position="1"/>
        <end position="25"/>
    </location>
</feature>
<dbReference type="GO" id="GO:0006825">
    <property type="term" value="P:copper ion transport"/>
    <property type="evidence" value="ECO:0007669"/>
    <property type="project" value="InterPro"/>
</dbReference>
<evidence type="ECO:0000256" key="5">
    <source>
        <dbReference type="ARBA" id="ARBA00023136"/>
    </source>
</evidence>
<feature type="transmembrane region" description="Helical" evidence="7">
    <location>
        <begin position="104"/>
        <end position="127"/>
    </location>
</feature>
<comment type="caution">
    <text evidence="9">The sequence shown here is derived from an EMBL/GenBank/DDBJ whole genome shotgun (WGS) entry which is preliminary data.</text>
</comment>
<dbReference type="RefSeq" id="WP_121193569.1">
    <property type="nucleotide sequence ID" value="NZ_RBWV01000012.1"/>
</dbReference>
<dbReference type="Proteomes" id="UP000281955">
    <property type="component" value="Unassembled WGS sequence"/>
</dbReference>
<accession>A0A420XNJ1</accession>
<keyword evidence="10" id="KW-1185">Reference proteome</keyword>
<feature type="transmembrane region" description="Helical" evidence="7">
    <location>
        <begin position="390"/>
        <end position="410"/>
    </location>
</feature>
<feature type="transmembrane region" description="Helical" evidence="7">
    <location>
        <begin position="503"/>
        <end position="525"/>
    </location>
</feature>
<organism evidence="9 10">
    <name type="scientific">Motilibacter peucedani</name>
    <dbReference type="NCBI Taxonomy" id="598650"/>
    <lineage>
        <taxon>Bacteria</taxon>
        <taxon>Bacillati</taxon>
        <taxon>Actinomycetota</taxon>
        <taxon>Actinomycetes</taxon>
        <taxon>Motilibacterales</taxon>
        <taxon>Motilibacteraceae</taxon>
        <taxon>Motilibacter</taxon>
    </lineage>
</organism>
<feature type="transmembrane region" description="Helical" evidence="7">
    <location>
        <begin position="624"/>
        <end position="645"/>
    </location>
</feature>
<feature type="transmembrane region" description="Helical" evidence="7">
    <location>
        <begin position="65"/>
        <end position="92"/>
    </location>
</feature>
<keyword evidence="3 7" id="KW-0812">Transmembrane</keyword>
<evidence type="ECO:0000256" key="7">
    <source>
        <dbReference type="SAM" id="Phobius"/>
    </source>
</evidence>
<evidence type="ECO:0000256" key="1">
    <source>
        <dbReference type="ARBA" id="ARBA00004651"/>
    </source>
</evidence>
<keyword evidence="2" id="KW-1003">Cell membrane</keyword>
<feature type="transmembrane region" description="Helical" evidence="7">
    <location>
        <begin position="255"/>
        <end position="273"/>
    </location>
</feature>
<evidence type="ECO:0000256" key="2">
    <source>
        <dbReference type="ARBA" id="ARBA00022475"/>
    </source>
</evidence>
<dbReference type="PANTHER" id="PTHR34820">
    <property type="entry name" value="INNER MEMBRANE PROTEIN YEBZ"/>
    <property type="match status" value="1"/>
</dbReference>
<dbReference type="AlphaFoldDB" id="A0A420XNJ1"/>
<feature type="compositionally biased region" description="Pro residues" evidence="6">
    <location>
        <begin position="1"/>
        <end position="12"/>
    </location>
</feature>
<feature type="transmembrane region" description="Helical" evidence="7">
    <location>
        <begin position="285"/>
        <end position="305"/>
    </location>
</feature>
<evidence type="ECO:0000256" key="6">
    <source>
        <dbReference type="SAM" id="MobiDB-lite"/>
    </source>
</evidence>
<dbReference type="InterPro" id="IPR008457">
    <property type="entry name" value="Cu-R_CopD_dom"/>
</dbReference>
<feature type="transmembrane region" description="Helical" evidence="7">
    <location>
        <begin position="570"/>
        <end position="591"/>
    </location>
</feature>
<feature type="transmembrane region" description="Helical" evidence="7">
    <location>
        <begin position="182"/>
        <end position="198"/>
    </location>
</feature>
<feature type="domain" description="Copper resistance protein D" evidence="8">
    <location>
        <begin position="248"/>
        <end position="343"/>
    </location>
</feature>
<feature type="transmembrane region" description="Helical" evidence="7">
    <location>
        <begin position="156"/>
        <end position="175"/>
    </location>
</feature>
<dbReference type="Pfam" id="PF05425">
    <property type="entry name" value="CopD"/>
    <property type="match status" value="1"/>
</dbReference>
<dbReference type="EMBL" id="RBWV01000012">
    <property type="protein sequence ID" value="RKS73748.1"/>
    <property type="molecule type" value="Genomic_DNA"/>
</dbReference>